<gene>
    <name evidence="1" type="ORF">Asi03nite_22740</name>
</gene>
<organism evidence="1 2">
    <name type="scientific">Actinoplanes siamensis</name>
    <dbReference type="NCBI Taxonomy" id="1223317"/>
    <lineage>
        <taxon>Bacteria</taxon>
        <taxon>Bacillati</taxon>
        <taxon>Actinomycetota</taxon>
        <taxon>Actinomycetes</taxon>
        <taxon>Micromonosporales</taxon>
        <taxon>Micromonosporaceae</taxon>
        <taxon>Actinoplanes</taxon>
    </lineage>
</organism>
<accession>A0A919N5G5</accession>
<sequence length="203" mass="22504">MAAILHRVFRLAVLCAESFERRKTLGVVVEAYSRLAYVGAHVTCCLKDNHNAGYAGRMVPGHVLCCSETDHLQAYADAAFSASFRGIPVVGQGAFLAGGCYAVTARTEEFEAWSGSSTRYGYWRADLQKQFNPELDPDGPFYELIWFSDCEGTIGSEAAVDLLADFREHSSTYRPPYEWYGETFEAFTRACSLAADSGLIDFW</sequence>
<proteinExistence type="predicted"/>
<name>A0A919N5G5_9ACTN</name>
<comment type="caution">
    <text evidence="1">The sequence shown here is derived from an EMBL/GenBank/DDBJ whole genome shotgun (WGS) entry which is preliminary data.</text>
</comment>
<dbReference type="Proteomes" id="UP000629619">
    <property type="component" value="Unassembled WGS sequence"/>
</dbReference>
<dbReference type="EMBL" id="BOMW01000020">
    <property type="protein sequence ID" value="GIF04736.1"/>
    <property type="molecule type" value="Genomic_DNA"/>
</dbReference>
<evidence type="ECO:0000313" key="2">
    <source>
        <dbReference type="Proteomes" id="UP000629619"/>
    </source>
</evidence>
<dbReference type="AlphaFoldDB" id="A0A919N5G5"/>
<evidence type="ECO:0000313" key="1">
    <source>
        <dbReference type="EMBL" id="GIF04736.1"/>
    </source>
</evidence>
<keyword evidence="2" id="KW-1185">Reference proteome</keyword>
<protein>
    <submittedName>
        <fullName evidence="1">Uncharacterized protein</fullName>
    </submittedName>
</protein>
<reference evidence="1" key="1">
    <citation type="submission" date="2021-01" db="EMBL/GenBank/DDBJ databases">
        <title>Whole genome shotgun sequence of Actinoplanes siamensis NBRC 109076.</title>
        <authorList>
            <person name="Komaki H."/>
            <person name="Tamura T."/>
        </authorList>
    </citation>
    <scope>NUCLEOTIDE SEQUENCE</scope>
    <source>
        <strain evidence="1">NBRC 109076</strain>
    </source>
</reference>